<evidence type="ECO:0000256" key="6">
    <source>
        <dbReference type="SAM" id="Phobius"/>
    </source>
</evidence>
<keyword evidence="4 6" id="KW-1133">Transmembrane helix</keyword>
<name>A0A6J4LDM6_9SPHI</name>
<evidence type="ECO:0000256" key="2">
    <source>
        <dbReference type="ARBA" id="ARBA00022475"/>
    </source>
</evidence>
<feature type="transmembrane region" description="Helical" evidence="6">
    <location>
        <begin position="92"/>
        <end position="114"/>
    </location>
</feature>
<feature type="transmembrane region" description="Helical" evidence="6">
    <location>
        <begin position="214"/>
        <end position="236"/>
    </location>
</feature>
<evidence type="ECO:0000256" key="3">
    <source>
        <dbReference type="ARBA" id="ARBA00022692"/>
    </source>
</evidence>
<proteinExistence type="predicted"/>
<sequence length="307" mass="33927">MRKGFGRIWSFVRELYAEWQADGCFQLAAALSYYTVFSIAPMVTIMINVTSYFLGEEAVTGELYGQLSGLLGPEGAESIQTMVKNSHRQQQGLLATVIGTATLLVSATGAFAALQDALNKIYQVKIDEAGGVWVVIFNRLLAFGMLLCIGLLLAASLLLEVVFSALRDFLRELLADYAVYLIAGLQRAVSLGVSTLLFALLFKFLPDVSIPWRRVWPGALLTAVLFTVGRTLLGYYLGQSNLASTYGAAASVVLIMLWVNYSAWILFVGAEYIDVDVKRRGEVIEPAYYARKFRYGSRREKPENIHS</sequence>
<feature type="transmembrane region" description="Helical" evidence="6">
    <location>
        <begin position="135"/>
        <end position="159"/>
    </location>
</feature>
<dbReference type="InterPro" id="IPR017039">
    <property type="entry name" value="Virul_fac_BrkB"/>
</dbReference>
<organism evidence="7">
    <name type="scientific">uncultured Cytophagales bacterium</name>
    <dbReference type="NCBI Taxonomy" id="158755"/>
    <lineage>
        <taxon>Bacteria</taxon>
        <taxon>Pseudomonadati</taxon>
        <taxon>Bacteroidota</taxon>
        <taxon>Sphingobacteriia</taxon>
        <taxon>Sphingobacteriales</taxon>
        <taxon>environmental samples</taxon>
    </lineage>
</organism>
<feature type="transmembrane region" description="Helical" evidence="6">
    <location>
        <begin position="248"/>
        <end position="270"/>
    </location>
</feature>
<dbReference type="NCBIfam" id="TIGR00765">
    <property type="entry name" value="yihY_not_rbn"/>
    <property type="match status" value="1"/>
</dbReference>
<evidence type="ECO:0000313" key="7">
    <source>
        <dbReference type="EMBL" id="CAA9329365.1"/>
    </source>
</evidence>
<reference evidence="7" key="1">
    <citation type="submission" date="2020-02" db="EMBL/GenBank/DDBJ databases">
        <authorList>
            <person name="Meier V. D."/>
        </authorList>
    </citation>
    <scope>NUCLEOTIDE SEQUENCE</scope>
    <source>
        <strain evidence="7">AVDCRST_MAG56</strain>
    </source>
</reference>
<dbReference type="PANTHER" id="PTHR30213">
    <property type="entry name" value="INNER MEMBRANE PROTEIN YHJD"/>
    <property type="match status" value="1"/>
</dbReference>
<keyword evidence="2" id="KW-1003">Cell membrane</keyword>
<keyword evidence="3 6" id="KW-0812">Transmembrane</keyword>
<evidence type="ECO:0000256" key="5">
    <source>
        <dbReference type="ARBA" id="ARBA00023136"/>
    </source>
</evidence>
<dbReference type="PIRSF" id="PIRSF035875">
    <property type="entry name" value="RNase_BN"/>
    <property type="match status" value="1"/>
</dbReference>
<dbReference type="EMBL" id="CADCTQ010000613">
    <property type="protein sequence ID" value="CAA9329365.1"/>
    <property type="molecule type" value="Genomic_DNA"/>
</dbReference>
<dbReference type="AlphaFoldDB" id="A0A6J4LDM6"/>
<dbReference type="PANTHER" id="PTHR30213:SF1">
    <property type="entry name" value="INNER MEMBRANE PROTEIN YHJD"/>
    <property type="match status" value="1"/>
</dbReference>
<feature type="transmembrane region" description="Helical" evidence="6">
    <location>
        <begin position="31"/>
        <end position="54"/>
    </location>
</feature>
<dbReference type="Pfam" id="PF03631">
    <property type="entry name" value="Virul_fac_BrkB"/>
    <property type="match status" value="1"/>
</dbReference>
<gene>
    <name evidence="7" type="ORF">AVDCRST_MAG56-7319</name>
</gene>
<keyword evidence="5 6" id="KW-0472">Membrane</keyword>
<protein>
    <submittedName>
        <fullName evidence="7">Uncharacterized protein</fullName>
    </submittedName>
</protein>
<comment type="subcellular location">
    <subcellularLocation>
        <location evidence="1">Cell membrane</location>
        <topology evidence="1">Multi-pass membrane protein</topology>
    </subcellularLocation>
</comment>
<accession>A0A6J4LDM6</accession>
<dbReference type="GO" id="GO:0005886">
    <property type="term" value="C:plasma membrane"/>
    <property type="evidence" value="ECO:0007669"/>
    <property type="project" value="UniProtKB-SubCell"/>
</dbReference>
<evidence type="ECO:0000256" key="1">
    <source>
        <dbReference type="ARBA" id="ARBA00004651"/>
    </source>
</evidence>
<feature type="transmembrane region" description="Helical" evidence="6">
    <location>
        <begin position="179"/>
        <end position="202"/>
    </location>
</feature>
<evidence type="ECO:0000256" key="4">
    <source>
        <dbReference type="ARBA" id="ARBA00022989"/>
    </source>
</evidence>